<comment type="caution">
    <text evidence="1">The sequence shown here is derived from an EMBL/GenBank/DDBJ whole genome shotgun (WGS) entry which is preliminary data.</text>
</comment>
<accession>A0A2T2WYN6</accession>
<evidence type="ECO:0000313" key="2">
    <source>
        <dbReference type="Proteomes" id="UP000242705"/>
    </source>
</evidence>
<dbReference type="Proteomes" id="UP000242705">
    <property type="component" value="Unassembled WGS sequence"/>
</dbReference>
<evidence type="ECO:0008006" key="3">
    <source>
        <dbReference type="Google" id="ProtNLM"/>
    </source>
</evidence>
<dbReference type="EMBL" id="PXYX01000013">
    <property type="protein sequence ID" value="PSR27360.1"/>
    <property type="molecule type" value="Genomic_DNA"/>
</dbReference>
<name>A0A2T2WYN6_SULTH</name>
<protein>
    <recommendedName>
        <fullName evidence="3">Glycolipid-binding domain-containing protein</fullName>
    </recommendedName>
</protein>
<proteinExistence type="predicted"/>
<sequence length="192" mass="21685">MYTVLWSSFDGAQKEYCLVKDDPVLGLRGQIISSGAAGKPEPLWVSYEVECFENGMTRLVKVLSRGAEGQGYTLHLTHYPNGSWFANAELLPDCDGLDDIDLGITPSTNMLAIRRLDLALEQSRDISVLWVRFPDLHIDVLRQRYTRIGTYTYRYESLHSGYQADLVLSPLGIITQYGNVWTGRIWPDLAHS</sequence>
<gene>
    <name evidence="1" type="ORF">C7B47_08385</name>
</gene>
<dbReference type="SUPFAM" id="SSF159275">
    <property type="entry name" value="PA1994-like"/>
    <property type="match status" value="1"/>
</dbReference>
<reference evidence="1 2" key="1">
    <citation type="journal article" date="2014" name="BMC Genomics">
        <title>Comparison of environmental and isolate Sulfobacillus genomes reveals diverse carbon, sulfur, nitrogen, and hydrogen metabolisms.</title>
        <authorList>
            <person name="Justice N.B."/>
            <person name="Norman A."/>
            <person name="Brown C.T."/>
            <person name="Singh A."/>
            <person name="Thomas B.C."/>
            <person name="Banfield J.F."/>
        </authorList>
    </citation>
    <scope>NUCLEOTIDE SEQUENCE [LARGE SCALE GENOMIC DNA]</scope>
    <source>
        <strain evidence="1">AMDSBA5</strain>
    </source>
</reference>
<dbReference type="Pfam" id="PF06475">
    <property type="entry name" value="Glycolipid_bind"/>
    <property type="match status" value="1"/>
</dbReference>
<organism evidence="1 2">
    <name type="scientific">Sulfobacillus thermosulfidooxidans</name>
    <dbReference type="NCBI Taxonomy" id="28034"/>
    <lineage>
        <taxon>Bacteria</taxon>
        <taxon>Bacillati</taxon>
        <taxon>Bacillota</taxon>
        <taxon>Clostridia</taxon>
        <taxon>Eubacteriales</taxon>
        <taxon>Clostridiales Family XVII. Incertae Sedis</taxon>
        <taxon>Sulfobacillus</taxon>
    </lineage>
</organism>
<dbReference type="InterPro" id="IPR009467">
    <property type="entry name" value="Glycolipid-bd_prot_put"/>
</dbReference>
<evidence type="ECO:0000313" key="1">
    <source>
        <dbReference type="EMBL" id="PSR27360.1"/>
    </source>
</evidence>
<dbReference type="AlphaFoldDB" id="A0A2T2WYN6"/>